<accession>A0A6C0H236</accession>
<evidence type="ECO:0000313" key="2">
    <source>
        <dbReference type="EMBL" id="QHT74614.1"/>
    </source>
</evidence>
<dbReference type="AlphaFoldDB" id="A0A6C0H236"/>
<sequence length="78" mass="9021">MGLTKYINFPLFLISLVFGLFAVYMTMPDTRKIYVYPTPENVDILQYKDRTDSCFSFKQTEVKCPTEEGKISRIPAQA</sequence>
<keyword evidence="1" id="KW-0812">Transmembrane</keyword>
<keyword evidence="1" id="KW-1133">Transmembrane helix</keyword>
<feature type="transmembrane region" description="Helical" evidence="1">
    <location>
        <begin position="6"/>
        <end position="24"/>
    </location>
</feature>
<name>A0A6C0H236_9ZZZZ</name>
<dbReference type="EMBL" id="MN739853">
    <property type="protein sequence ID" value="QHT74614.1"/>
    <property type="molecule type" value="Genomic_DNA"/>
</dbReference>
<evidence type="ECO:0000256" key="1">
    <source>
        <dbReference type="SAM" id="Phobius"/>
    </source>
</evidence>
<reference evidence="2" key="1">
    <citation type="journal article" date="2020" name="Nature">
        <title>Giant virus diversity and host interactions through global metagenomics.</title>
        <authorList>
            <person name="Schulz F."/>
            <person name="Roux S."/>
            <person name="Paez-Espino D."/>
            <person name="Jungbluth S."/>
            <person name="Walsh D.A."/>
            <person name="Denef V.J."/>
            <person name="McMahon K.D."/>
            <person name="Konstantinidis K.T."/>
            <person name="Eloe-Fadrosh E.A."/>
            <person name="Kyrpides N.C."/>
            <person name="Woyke T."/>
        </authorList>
    </citation>
    <scope>NUCLEOTIDE SEQUENCE</scope>
    <source>
        <strain evidence="2">GVMAG-M-3300023179-59</strain>
    </source>
</reference>
<organism evidence="2">
    <name type="scientific">viral metagenome</name>
    <dbReference type="NCBI Taxonomy" id="1070528"/>
    <lineage>
        <taxon>unclassified sequences</taxon>
        <taxon>metagenomes</taxon>
        <taxon>organismal metagenomes</taxon>
    </lineage>
</organism>
<proteinExistence type="predicted"/>
<protein>
    <submittedName>
        <fullName evidence="2">Uncharacterized protein</fullName>
    </submittedName>
</protein>
<keyword evidence="1" id="KW-0472">Membrane</keyword>